<keyword evidence="2" id="KW-1185">Reference proteome</keyword>
<dbReference type="Proteomes" id="UP000636709">
    <property type="component" value="Unassembled WGS sequence"/>
</dbReference>
<proteinExistence type="predicted"/>
<reference evidence="1" key="1">
    <citation type="submission" date="2020-07" db="EMBL/GenBank/DDBJ databases">
        <title>Genome sequence and genetic diversity analysis of an under-domesticated orphan crop, white fonio (Digitaria exilis).</title>
        <authorList>
            <person name="Bennetzen J.L."/>
            <person name="Chen S."/>
            <person name="Ma X."/>
            <person name="Wang X."/>
            <person name="Yssel A.E.J."/>
            <person name="Chaluvadi S.R."/>
            <person name="Johnson M."/>
            <person name="Gangashetty P."/>
            <person name="Hamidou F."/>
            <person name="Sanogo M.D."/>
            <person name="Zwaenepoel A."/>
            <person name="Wallace J."/>
            <person name="Van De Peer Y."/>
            <person name="Van Deynze A."/>
        </authorList>
    </citation>
    <scope>NUCLEOTIDE SEQUENCE</scope>
    <source>
        <tissue evidence="1">Leaves</tissue>
    </source>
</reference>
<dbReference type="EMBL" id="JACEFO010001712">
    <property type="protein sequence ID" value="KAF8718066.1"/>
    <property type="molecule type" value="Genomic_DNA"/>
</dbReference>
<accession>A0A835C0Q6</accession>
<name>A0A835C0Q6_9POAL</name>
<protein>
    <submittedName>
        <fullName evidence="1">Uncharacterized protein</fullName>
    </submittedName>
</protein>
<comment type="caution">
    <text evidence="1">The sequence shown here is derived from an EMBL/GenBank/DDBJ whole genome shotgun (WGS) entry which is preliminary data.</text>
</comment>
<organism evidence="1 2">
    <name type="scientific">Digitaria exilis</name>
    <dbReference type="NCBI Taxonomy" id="1010633"/>
    <lineage>
        <taxon>Eukaryota</taxon>
        <taxon>Viridiplantae</taxon>
        <taxon>Streptophyta</taxon>
        <taxon>Embryophyta</taxon>
        <taxon>Tracheophyta</taxon>
        <taxon>Spermatophyta</taxon>
        <taxon>Magnoliopsida</taxon>
        <taxon>Liliopsida</taxon>
        <taxon>Poales</taxon>
        <taxon>Poaceae</taxon>
        <taxon>PACMAD clade</taxon>
        <taxon>Panicoideae</taxon>
        <taxon>Panicodae</taxon>
        <taxon>Paniceae</taxon>
        <taxon>Anthephorinae</taxon>
        <taxon>Digitaria</taxon>
    </lineage>
</organism>
<gene>
    <name evidence="1" type="ORF">HU200_025541</name>
</gene>
<evidence type="ECO:0000313" key="2">
    <source>
        <dbReference type="Proteomes" id="UP000636709"/>
    </source>
</evidence>
<evidence type="ECO:0000313" key="1">
    <source>
        <dbReference type="EMBL" id="KAF8718066.1"/>
    </source>
</evidence>
<dbReference type="AlphaFoldDB" id="A0A835C0Q6"/>
<sequence length="24" mass="2648">MFATIIWARVVSLFAGCLPVRPSI</sequence>